<dbReference type="GO" id="GO:0045505">
    <property type="term" value="F:dynein intermediate chain binding"/>
    <property type="evidence" value="ECO:0007669"/>
    <property type="project" value="InterPro"/>
</dbReference>
<dbReference type="FunFam" id="1.10.8.710:FF:000004">
    <property type="entry name" value="Dynein axonemal heavy chain 6"/>
    <property type="match status" value="1"/>
</dbReference>
<evidence type="ECO:0000313" key="2">
    <source>
        <dbReference type="EMBL" id="MPC80089.1"/>
    </source>
</evidence>
<dbReference type="GO" id="GO:0005524">
    <property type="term" value="F:ATP binding"/>
    <property type="evidence" value="ECO:0007669"/>
    <property type="project" value="InterPro"/>
</dbReference>
<dbReference type="PANTHER" id="PTHR22878">
    <property type="entry name" value="DYNEIN HEAVY CHAIN 6, AXONEMAL-LIKE-RELATED"/>
    <property type="match status" value="1"/>
</dbReference>
<accession>A0A5B7IE22</accession>
<comment type="caution">
    <text evidence="2">The sequence shown here is derived from an EMBL/GenBank/DDBJ whole genome shotgun (WGS) entry which is preliminary data.</text>
</comment>
<evidence type="ECO:0000259" key="1">
    <source>
        <dbReference type="Pfam" id="PF12774"/>
    </source>
</evidence>
<evidence type="ECO:0000313" key="3">
    <source>
        <dbReference type="Proteomes" id="UP000324222"/>
    </source>
</evidence>
<dbReference type="AlphaFoldDB" id="A0A5B7IE22"/>
<feature type="domain" description="Dynein heavy chain hydrolytic ATP-binding dynein motor region" evidence="1">
    <location>
        <begin position="1"/>
        <end position="134"/>
    </location>
</feature>
<dbReference type="InterPro" id="IPR026983">
    <property type="entry name" value="DHC"/>
</dbReference>
<organism evidence="2 3">
    <name type="scientific">Portunus trituberculatus</name>
    <name type="common">Swimming crab</name>
    <name type="synonym">Neptunus trituberculatus</name>
    <dbReference type="NCBI Taxonomy" id="210409"/>
    <lineage>
        <taxon>Eukaryota</taxon>
        <taxon>Metazoa</taxon>
        <taxon>Ecdysozoa</taxon>
        <taxon>Arthropoda</taxon>
        <taxon>Crustacea</taxon>
        <taxon>Multicrustacea</taxon>
        <taxon>Malacostraca</taxon>
        <taxon>Eumalacostraca</taxon>
        <taxon>Eucarida</taxon>
        <taxon>Decapoda</taxon>
        <taxon>Pleocyemata</taxon>
        <taxon>Brachyura</taxon>
        <taxon>Eubrachyura</taxon>
        <taxon>Portunoidea</taxon>
        <taxon>Portunidae</taxon>
        <taxon>Portuninae</taxon>
        <taxon>Portunus</taxon>
    </lineage>
</organism>
<dbReference type="PANTHER" id="PTHR22878:SF70">
    <property type="entry name" value="DYNEIN HEAVY CHAIN 2, AXONEMAL"/>
    <property type="match status" value="1"/>
</dbReference>
<dbReference type="Gene3D" id="1.10.8.710">
    <property type="match status" value="1"/>
</dbReference>
<dbReference type="GO" id="GO:0030286">
    <property type="term" value="C:dynein complex"/>
    <property type="evidence" value="ECO:0007669"/>
    <property type="project" value="InterPro"/>
</dbReference>
<keyword evidence="3" id="KW-1185">Reference proteome</keyword>
<dbReference type="InterPro" id="IPR035699">
    <property type="entry name" value="AAA_6"/>
</dbReference>
<dbReference type="Proteomes" id="UP000324222">
    <property type="component" value="Unassembled WGS sequence"/>
</dbReference>
<dbReference type="OrthoDB" id="5593012at2759"/>
<dbReference type="GO" id="GO:0007018">
    <property type="term" value="P:microtubule-based movement"/>
    <property type="evidence" value="ECO:0007669"/>
    <property type="project" value="InterPro"/>
</dbReference>
<dbReference type="InterPro" id="IPR043157">
    <property type="entry name" value="Dynein_AAA1S"/>
</dbReference>
<name>A0A5B7IE22_PORTR</name>
<protein>
    <submittedName>
        <fullName evidence="2">Dynein heavy chain 3, axonemal</fullName>
    </submittedName>
</protein>
<gene>
    <name evidence="2" type="primary">DNAH3_3</name>
    <name evidence="2" type="ORF">E2C01_074656</name>
</gene>
<dbReference type="GO" id="GO:0051959">
    <property type="term" value="F:dynein light intermediate chain binding"/>
    <property type="evidence" value="ECO:0007669"/>
    <property type="project" value="InterPro"/>
</dbReference>
<reference evidence="2 3" key="1">
    <citation type="submission" date="2019-05" db="EMBL/GenBank/DDBJ databases">
        <title>Another draft genome of Portunus trituberculatus and its Hox gene families provides insights of decapod evolution.</title>
        <authorList>
            <person name="Jeong J.-H."/>
            <person name="Song I."/>
            <person name="Kim S."/>
            <person name="Choi T."/>
            <person name="Kim D."/>
            <person name="Ryu S."/>
            <person name="Kim W."/>
        </authorList>
    </citation>
    <scope>NUCLEOTIDE SEQUENCE [LARGE SCALE GENOMIC DNA]</scope>
    <source>
        <tissue evidence="2">Muscle</tissue>
    </source>
</reference>
<proteinExistence type="predicted"/>
<dbReference type="EMBL" id="VSRR010052971">
    <property type="protein sequence ID" value="MPC80089.1"/>
    <property type="molecule type" value="Genomic_DNA"/>
</dbReference>
<sequence length="135" mass="15305">MMVPDYVMIAKIVLFSIGFIEADSLARKIIDTYRLCSEQLSTQHHYDYGMRAVKAVLQAANNLRLLMPDVPESQVVLRAIREVNLPKFVAQDVPLFEGIVQDLFPSEKDSTITIDPALMTAIQKTLQENNLQVRQ</sequence>
<dbReference type="Pfam" id="PF12774">
    <property type="entry name" value="AAA_6"/>
    <property type="match status" value="1"/>
</dbReference>